<comment type="caution">
    <text evidence="1">The sequence shown here is derived from an EMBL/GenBank/DDBJ whole genome shotgun (WGS) entry which is preliminary data.</text>
</comment>
<dbReference type="AlphaFoldDB" id="A0A6N8TNJ1"/>
<dbReference type="Proteomes" id="UP000440304">
    <property type="component" value="Unassembled WGS sequence"/>
</dbReference>
<proteinExistence type="predicted"/>
<dbReference type="EMBL" id="WUML01000029">
    <property type="protein sequence ID" value="MXO02714.1"/>
    <property type="molecule type" value="Genomic_DNA"/>
</dbReference>
<name>A0A6N8TNJ1_SHIZO</name>
<dbReference type="OrthoDB" id="7444822at2"/>
<sequence>MRWITNDRAKPFMDWFMQSGWPNRNVQMARMMAVGEPRFINRHFPYNLHLVANLAAPVTRK</sequence>
<evidence type="ECO:0000313" key="2">
    <source>
        <dbReference type="Proteomes" id="UP000440304"/>
    </source>
</evidence>
<accession>A0A6N8TNJ1</accession>
<reference evidence="1 2" key="1">
    <citation type="submission" date="2019-12" db="EMBL/GenBank/DDBJ databases">
        <title>Shinella granuli gen. nov., sp. nov., and proposal of the reclassification of Zoogloea ramigera ATCC 19623 as Shinella zoogloeoides sp. nov.</title>
        <authorList>
            <person name="Gao J."/>
        </authorList>
    </citation>
    <scope>NUCLEOTIDE SEQUENCE [LARGE SCALE GENOMIC DNA]</scope>
    <source>
        <strain evidence="1 2">DSM 287</strain>
    </source>
</reference>
<dbReference type="RefSeq" id="WP_160787936.1">
    <property type="nucleotide sequence ID" value="NZ_CP086610.1"/>
</dbReference>
<protein>
    <submittedName>
        <fullName evidence="1">Uncharacterized protein</fullName>
    </submittedName>
</protein>
<gene>
    <name evidence="1" type="ORF">GR156_20585</name>
</gene>
<evidence type="ECO:0000313" key="1">
    <source>
        <dbReference type="EMBL" id="MXO02714.1"/>
    </source>
</evidence>
<organism evidence="1 2">
    <name type="scientific">Shinella zoogloeoides</name>
    <name type="common">Crabtreella saccharophila</name>
    <dbReference type="NCBI Taxonomy" id="352475"/>
    <lineage>
        <taxon>Bacteria</taxon>
        <taxon>Pseudomonadati</taxon>
        <taxon>Pseudomonadota</taxon>
        <taxon>Alphaproteobacteria</taxon>
        <taxon>Hyphomicrobiales</taxon>
        <taxon>Rhizobiaceae</taxon>
        <taxon>Shinella</taxon>
    </lineage>
</organism>